<dbReference type="GO" id="GO:0005794">
    <property type="term" value="C:Golgi apparatus"/>
    <property type="evidence" value="ECO:0007669"/>
    <property type="project" value="TreeGrafter"/>
</dbReference>
<keyword evidence="4" id="KW-1185">Reference proteome</keyword>
<dbReference type="GO" id="GO:0052636">
    <property type="term" value="F:arabinosyltransferase activity"/>
    <property type="evidence" value="ECO:0007669"/>
    <property type="project" value="TreeGrafter"/>
</dbReference>
<feature type="transmembrane region" description="Helical" evidence="2">
    <location>
        <begin position="12"/>
        <end position="35"/>
    </location>
</feature>
<evidence type="ECO:0000256" key="2">
    <source>
        <dbReference type="SAM" id="Phobius"/>
    </source>
</evidence>
<keyword evidence="3" id="KW-0808">Transferase</keyword>
<dbReference type="PANTHER" id="PTHR46936:SF1">
    <property type="entry name" value="ARABINOSYLTRANSFERASE XEG113"/>
    <property type="match status" value="1"/>
</dbReference>
<feature type="compositionally biased region" description="Basic and acidic residues" evidence="1">
    <location>
        <begin position="121"/>
        <end position="138"/>
    </location>
</feature>
<keyword evidence="2" id="KW-0812">Transmembrane</keyword>
<organism evidence="3 4">
    <name type="scientific">Haematococcus lacustris</name>
    <name type="common">Green alga</name>
    <name type="synonym">Haematococcus pluvialis</name>
    <dbReference type="NCBI Taxonomy" id="44745"/>
    <lineage>
        <taxon>Eukaryota</taxon>
        <taxon>Viridiplantae</taxon>
        <taxon>Chlorophyta</taxon>
        <taxon>core chlorophytes</taxon>
        <taxon>Chlorophyceae</taxon>
        <taxon>CS clade</taxon>
        <taxon>Chlamydomonadales</taxon>
        <taxon>Haematococcaceae</taxon>
        <taxon>Haematococcus</taxon>
    </lineage>
</organism>
<dbReference type="Proteomes" id="UP000485058">
    <property type="component" value="Unassembled WGS sequence"/>
</dbReference>
<comment type="caution">
    <text evidence="3">The sequence shown here is derived from an EMBL/GenBank/DDBJ whole genome shotgun (WGS) entry which is preliminary data.</text>
</comment>
<sequence length="256" mass="27694">MRRPNDTNRPRAGLAVAGLIVGVALVLSFALLFAYQHHYLDQAIKHHSNGLAGVNNVAPKWDVIWGMAQQSKSEQEFLTTLRISGLAADISGVDNCRRQTALASGAYDNEDEEDGDGDGDGPQRETGEQQGRQEDGKATADGPRWLPGDHPELPRQLRPVDDGPPSMSALLAHSLAVNQTLIVTWANAALLDFVESWVDHVRRQGYTNFLVGAMDKEIGQALVSRGIPAFAMGHCLKLISTCGDADVSAEAWRNSC</sequence>
<evidence type="ECO:0000313" key="4">
    <source>
        <dbReference type="Proteomes" id="UP000485058"/>
    </source>
</evidence>
<evidence type="ECO:0000313" key="3">
    <source>
        <dbReference type="EMBL" id="GFH23111.1"/>
    </source>
</evidence>
<keyword evidence="2" id="KW-0472">Membrane</keyword>
<dbReference type="PANTHER" id="PTHR46936">
    <property type="entry name" value="ARABINOSYLTRANSFERASE XEG113"/>
    <property type="match status" value="1"/>
</dbReference>
<proteinExistence type="predicted"/>
<dbReference type="GO" id="GO:0052325">
    <property type="term" value="P:cell wall pectin biosynthetic process"/>
    <property type="evidence" value="ECO:0007669"/>
    <property type="project" value="TreeGrafter"/>
</dbReference>
<dbReference type="InterPro" id="IPR053250">
    <property type="entry name" value="Glycosyltransferase_77"/>
</dbReference>
<dbReference type="EMBL" id="BLLF01002195">
    <property type="protein sequence ID" value="GFH23111.1"/>
    <property type="molecule type" value="Genomic_DNA"/>
</dbReference>
<feature type="compositionally biased region" description="Acidic residues" evidence="1">
    <location>
        <begin position="108"/>
        <end position="119"/>
    </location>
</feature>
<evidence type="ECO:0000256" key="1">
    <source>
        <dbReference type="SAM" id="MobiDB-lite"/>
    </source>
</evidence>
<gene>
    <name evidence="3" type="ORF">HaLaN_20672</name>
</gene>
<keyword evidence="2" id="KW-1133">Transmembrane helix</keyword>
<reference evidence="3 4" key="1">
    <citation type="submission" date="2020-02" db="EMBL/GenBank/DDBJ databases">
        <title>Draft genome sequence of Haematococcus lacustris strain NIES-144.</title>
        <authorList>
            <person name="Morimoto D."/>
            <person name="Nakagawa S."/>
            <person name="Yoshida T."/>
            <person name="Sawayama S."/>
        </authorList>
    </citation>
    <scope>NUCLEOTIDE SEQUENCE [LARGE SCALE GENOMIC DNA]</scope>
    <source>
        <strain evidence="3 4">NIES-144</strain>
    </source>
</reference>
<protein>
    <submittedName>
        <fullName evidence="3">Glycosyltransferase</fullName>
    </submittedName>
</protein>
<accession>A0A699ZLK2</accession>
<name>A0A699ZLK2_HAELA</name>
<feature type="compositionally biased region" description="Basic and acidic residues" evidence="1">
    <location>
        <begin position="147"/>
        <end position="161"/>
    </location>
</feature>
<dbReference type="AlphaFoldDB" id="A0A699ZLK2"/>
<feature type="region of interest" description="Disordered" evidence="1">
    <location>
        <begin position="103"/>
        <end position="164"/>
    </location>
</feature>